<dbReference type="InterPro" id="IPR014972">
    <property type="entry name" value="Phage_Mu_Gp37"/>
</dbReference>
<dbReference type="KEGG" id="tsy:THSYN_11135"/>
<gene>
    <name evidence="1" type="ORF">THSYN_11135</name>
</gene>
<name>A0A2K8U790_9GAMM</name>
<sequence length="154" mass="16033">MNAPLADLPTGLAAIVAALAAALPGGVNVVRAGGPFDVAEVRRHAMNAPAVVVACLGLTNYTRRGETWSVMGQLAAYVVTHDQSGAALRDVAALGLVDQLLRVVARNTWGLPEGFGVPDPASVEAANLYSGDLDSVAVALWALTWRQEFRVQSS</sequence>
<reference evidence="1 2" key="1">
    <citation type="submission" date="2017-03" db="EMBL/GenBank/DDBJ databases">
        <title>Complete genome sequence of Candidatus 'Thiodictyon syntrophicum' sp. nov. strain Cad16T, a photolithoautotroph purple sulfur bacterium isolated from an alpine meromictic lake.</title>
        <authorList>
            <person name="Luedin S.M."/>
            <person name="Pothier J.F."/>
            <person name="Danza F."/>
            <person name="Storelli N."/>
            <person name="Wittwer M."/>
            <person name="Tonolla M."/>
        </authorList>
    </citation>
    <scope>NUCLEOTIDE SEQUENCE [LARGE SCALE GENOMIC DNA]</scope>
    <source>
        <strain evidence="1 2">Cad16T</strain>
    </source>
</reference>
<dbReference type="EMBL" id="CP020370">
    <property type="protein sequence ID" value="AUB81452.1"/>
    <property type="molecule type" value="Genomic_DNA"/>
</dbReference>
<accession>A0A2K8U790</accession>
<keyword evidence="2" id="KW-1185">Reference proteome</keyword>
<proteinExistence type="predicted"/>
<protein>
    <submittedName>
        <fullName evidence="1">Uncharacterized protein</fullName>
    </submittedName>
</protein>
<organism evidence="1 2">
    <name type="scientific">Candidatus Thiodictyon syntrophicum</name>
    <dbReference type="NCBI Taxonomy" id="1166950"/>
    <lineage>
        <taxon>Bacteria</taxon>
        <taxon>Pseudomonadati</taxon>
        <taxon>Pseudomonadota</taxon>
        <taxon>Gammaproteobacteria</taxon>
        <taxon>Chromatiales</taxon>
        <taxon>Chromatiaceae</taxon>
        <taxon>Thiodictyon</taxon>
    </lineage>
</organism>
<evidence type="ECO:0000313" key="1">
    <source>
        <dbReference type="EMBL" id="AUB81452.1"/>
    </source>
</evidence>
<dbReference type="Proteomes" id="UP000232638">
    <property type="component" value="Chromosome"/>
</dbReference>
<dbReference type="RefSeq" id="WP_100919224.1">
    <property type="nucleotide sequence ID" value="NZ_CP020370.1"/>
</dbReference>
<dbReference type="OrthoDB" id="6262411at2"/>
<dbReference type="Pfam" id="PF08873">
    <property type="entry name" value="Phage_Mu_Gp37"/>
    <property type="match status" value="1"/>
</dbReference>
<dbReference type="AlphaFoldDB" id="A0A2K8U790"/>
<evidence type="ECO:0000313" key="2">
    <source>
        <dbReference type="Proteomes" id="UP000232638"/>
    </source>
</evidence>